<proteinExistence type="predicted"/>
<feature type="domain" description="Methyltransferase type 11" evidence="1">
    <location>
        <begin position="6"/>
        <end position="58"/>
    </location>
</feature>
<comment type="caution">
    <text evidence="2">The sequence shown here is derived from an EMBL/GenBank/DDBJ whole genome shotgun (WGS) entry which is preliminary data.</text>
</comment>
<organism evidence="2">
    <name type="scientific">marine sediment metagenome</name>
    <dbReference type="NCBI Taxonomy" id="412755"/>
    <lineage>
        <taxon>unclassified sequences</taxon>
        <taxon>metagenomes</taxon>
        <taxon>ecological metagenomes</taxon>
    </lineage>
</organism>
<dbReference type="GO" id="GO:0008757">
    <property type="term" value="F:S-adenosylmethionine-dependent methyltransferase activity"/>
    <property type="evidence" value="ECO:0007669"/>
    <property type="project" value="InterPro"/>
</dbReference>
<reference evidence="2" key="1">
    <citation type="journal article" date="2015" name="Nature">
        <title>Complex archaea that bridge the gap between prokaryotes and eukaryotes.</title>
        <authorList>
            <person name="Spang A."/>
            <person name="Saw J.H."/>
            <person name="Jorgensen S.L."/>
            <person name="Zaremba-Niedzwiedzka K."/>
            <person name="Martijn J."/>
            <person name="Lind A.E."/>
            <person name="van Eijk R."/>
            <person name="Schleper C."/>
            <person name="Guy L."/>
            <person name="Ettema T.J."/>
        </authorList>
    </citation>
    <scope>NUCLEOTIDE SEQUENCE</scope>
</reference>
<evidence type="ECO:0000259" key="1">
    <source>
        <dbReference type="Pfam" id="PF08241"/>
    </source>
</evidence>
<accession>A0A0F9ABJ5</accession>
<feature type="non-terminal residue" evidence="2">
    <location>
        <position position="1"/>
    </location>
</feature>
<protein>
    <recommendedName>
        <fullName evidence="1">Methyltransferase type 11 domain-containing protein</fullName>
    </recommendedName>
</protein>
<dbReference type="Gene3D" id="3.40.50.150">
    <property type="entry name" value="Vaccinia Virus protein VP39"/>
    <property type="match status" value="1"/>
</dbReference>
<dbReference type="InterPro" id="IPR013216">
    <property type="entry name" value="Methyltransf_11"/>
</dbReference>
<dbReference type="Pfam" id="PF08241">
    <property type="entry name" value="Methyltransf_11"/>
    <property type="match status" value="1"/>
</dbReference>
<dbReference type="AlphaFoldDB" id="A0A0F9ABJ5"/>
<name>A0A0F9ABJ5_9ZZZZ</name>
<dbReference type="InterPro" id="IPR029063">
    <property type="entry name" value="SAM-dependent_MTases_sf"/>
</dbReference>
<sequence>RHLYTENGIENVTFIRGDVGNLPIEQASVDLCLSMNGLHAFPDKARALSEIARVLKNNRLFAGCFYIKGKRLLTDLLIRHILSRRGFFSAPFYSEHESLSKFGEYFNIDSTATMKSFFIFEMSKK</sequence>
<gene>
    <name evidence="2" type="ORF">LCGC14_2932340</name>
</gene>
<dbReference type="EMBL" id="LAZR01058567">
    <property type="protein sequence ID" value="KKK69606.1"/>
    <property type="molecule type" value="Genomic_DNA"/>
</dbReference>
<evidence type="ECO:0000313" key="2">
    <source>
        <dbReference type="EMBL" id="KKK69606.1"/>
    </source>
</evidence>
<dbReference type="SUPFAM" id="SSF53335">
    <property type="entry name" value="S-adenosyl-L-methionine-dependent methyltransferases"/>
    <property type="match status" value="1"/>
</dbReference>